<evidence type="ECO:0000313" key="4">
    <source>
        <dbReference type="EMBL" id="KAH8020379.1"/>
    </source>
</evidence>
<reference evidence="4" key="2">
    <citation type="submission" date="2021-09" db="EMBL/GenBank/DDBJ databases">
        <authorList>
            <person name="Jia N."/>
            <person name="Wang J."/>
            <person name="Shi W."/>
            <person name="Du L."/>
            <person name="Sun Y."/>
            <person name="Zhan W."/>
            <person name="Jiang J."/>
            <person name="Wang Q."/>
            <person name="Zhang B."/>
            <person name="Ji P."/>
            <person name="Sakyi L.B."/>
            <person name="Cui X."/>
            <person name="Yuan T."/>
            <person name="Jiang B."/>
            <person name="Yang W."/>
            <person name="Lam T.T.-Y."/>
            <person name="Chang Q."/>
            <person name="Ding S."/>
            <person name="Wang X."/>
            <person name="Zhu J."/>
            <person name="Ruan X."/>
            <person name="Zhao L."/>
            <person name="Wei J."/>
            <person name="Que T."/>
            <person name="Du C."/>
            <person name="Cheng J."/>
            <person name="Dai P."/>
            <person name="Han X."/>
            <person name="Huang E."/>
            <person name="Gao Y."/>
            <person name="Liu J."/>
            <person name="Shao H."/>
            <person name="Ye R."/>
            <person name="Li L."/>
            <person name="Wei W."/>
            <person name="Wang X."/>
            <person name="Wang C."/>
            <person name="Huo Q."/>
            <person name="Li W."/>
            <person name="Guo W."/>
            <person name="Chen H."/>
            <person name="Chen S."/>
            <person name="Zhou L."/>
            <person name="Zhou L."/>
            <person name="Ni X."/>
            <person name="Tian J."/>
            <person name="Zhou Y."/>
            <person name="Sheng Y."/>
            <person name="Liu T."/>
            <person name="Pan Y."/>
            <person name="Xia L."/>
            <person name="Li J."/>
            <person name="Zhao F."/>
            <person name="Cao W."/>
        </authorList>
    </citation>
    <scope>NUCLEOTIDE SEQUENCE</scope>
    <source>
        <strain evidence="4">Rmic-2018</strain>
        <tissue evidence="4">Larvae</tissue>
    </source>
</reference>
<dbReference type="EMBL" id="JABSTU010000009">
    <property type="protein sequence ID" value="KAH8020379.1"/>
    <property type="molecule type" value="Genomic_DNA"/>
</dbReference>
<keyword evidence="5" id="KW-1185">Reference proteome</keyword>
<evidence type="ECO:0000313" key="5">
    <source>
        <dbReference type="Proteomes" id="UP000821866"/>
    </source>
</evidence>
<dbReference type="InterPro" id="IPR042099">
    <property type="entry name" value="ANL_N_sf"/>
</dbReference>
<dbReference type="SUPFAM" id="SSF56801">
    <property type="entry name" value="Acetyl-CoA synthetase-like"/>
    <property type="match status" value="1"/>
</dbReference>
<dbReference type="InterPro" id="IPR000873">
    <property type="entry name" value="AMP-dep_synth/lig_dom"/>
</dbReference>
<proteinExistence type="predicted"/>
<accession>A0A9J6DEG5</accession>
<dbReference type="Proteomes" id="UP000821866">
    <property type="component" value="Chromosome 7"/>
</dbReference>
<feature type="region of interest" description="Disordered" evidence="1">
    <location>
        <begin position="43"/>
        <end position="71"/>
    </location>
</feature>
<keyword evidence="2" id="KW-0472">Membrane</keyword>
<keyword evidence="2" id="KW-1133">Transmembrane helix</keyword>
<sequence>MMSKIEGYASSSAVPMVFRWRQMAGSGDISVMYTTEAPDWNSRMAIDNGSDRRGNKSADGAKSTEALPSESQEIVTRTVDYTTSYTRQELLLALERYAAGFQSHGLKLGDHVCVHMRNSVDAFVAVFSLIFAGATIVLAKTSLTTRKDAY</sequence>
<reference evidence="4" key="1">
    <citation type="journal article" date="2020" name="Cell">
        <title>Large-Scale Comparative Analyses of Tick Genomes Elucidate Their Genetic Diversity and Vector Capacities.</title>
        <authorList>
            <consortium name="Tick Genome and Microbiome Consortium (TIGMIC)"/>
            <person name="Jia N."/>
            <person name="Wang J."/>
            <person name="Shi W."/>
            <person name="Du L."/>
            <person name="Sun Y."/>
            <person name="Zhan W."/>
            <person name="Jiang J.F."/>
            <person name="Wang Q."/>
            <person name="Zhang B."/>
            <person name="Ji P."/>
            <person name="Bell-Sakyi L."/>
            <person name="Cui X.M."/>
            <person name="Yuan T.T."/>
            <person name="Jiang B.G."/>
            <person name="Yang W.F."/>
            <person name="Lam T.T."/>
            <person name="Chang Q.C."/>
            <person name="Ding S.J."/>
            <person name="Wang X.J."/>
            <person name="Zhu J.G."/>
            <person name="Ruan X.D."/>
            <person name="Zhao L."/>
            <person name="Wei J.T."/>
            <person name="Ye R.Z."/>
            <person name="Que T.C."/>
            <person name="Du C.H."/>
            <person name="Zhou Y.H."/>
            <person name="Cheng J.X."/>
            <person name="Dai P.F."/>
            <person name="Guo W.B."/>
            <person name="Han X.H."/>
            <person name="Huang E.J."/>
            <person name="Li L.F."/>
            <person name="Wei W."/>
            <person name="Gao Y.C."/>
            <person name="Liu J.Z."/>
            <person name="Shao H.Z."/>
            <person name="Wang X."/>
            <person name="Wang C.C."/>
            <person name="Yang T.C."/>
            <person name="Huo Q.B."/>
            <person name="Li W."/>
            <person name="Chen H.Y."/>
            <person name="Chen S.E."/>
            <person name="Zhou L.G."/>
            <person name="Ni X.B."/>
            <person name="Tian J.H."/>
            <person name="Sheng Y."/>
            <person name="Liu T."/>
            <person name="Pan Y.S."/>
            <person name="Xia L.Y."/>
            <person name="Li J."/>
            <person name="Zhao F."/>
            <person name="Cao W.C."/>
        </authorList>
    </citation>
    <scope>NUCLEOTIDE SEQUENCE</scope>
    <source>
        <strain evidence="4">Rmic-2018</strain>
    </source>
</reference>
<name>A0A9J6DEG5_RHIMP</name>
<protein>
    <recommendedName>
        <fullName evidence="3">AMP-dependent synthetase/ligase domain-containing protein</fullName>
    </recommendedName>
</protein>
<dbReference type="Pfam" id="PF00501">
    <property type="entry name" value="AMP-binding"/>
    <property type="match status" value="1"/>
</dbReference>
<keyword evidence="2" id="KW-0812">Transmembrane</keyword>
<evidence type="ECO:0000256" key="1">
    <source>
        <dbReference type="SAM" id="MobiDB-lite"/>
    </source>
</evidence>
<gene>
    <name evidence="4" type="ORF">HPB51_001012</name>
</gene>
<comment type="caution">
    <text evidence="4">The sequence shown here is derived from an EMBL/GenBank/DDBJ whole genome shotgun (WGS) entry which is preliminary data.</text>
</comment>
<evidence type="ECO:0000256" key="2">
    <source>
        <dbReference type="SAM" id="Phobius"/>
    </source>
</evidence>
<dbReference type="VEuPathDB" id="VectorBase:LOC119173603"/>
<evidence type="ECO:0000259" key="3">
    <source>
        <dbReference type="Pfam" id="PF00501"/>
    </source>
</evidence>
<feature type="domain" description="AMP-dependent synthetase/ligase" evidence="3">
    <location>
        <begin position="79"/>
        <end position="146"/>
    </location>
</feature>
<feature type="transmembrane region" description="Helical" evidence="2">
    <location>
        <begin position="122"/>
        <end position="139"/>
    </location>
</feature>
<organism evidence="4 5">
    <name type="scientific">Rhipicephalus microplus</name>
    <name type="common">Cattle tick</name>
    <name type="synonym">Boophilus microplus</name>
    <dbReference type="NCBI Taxonomy" id="6941"/>
    <lineage>
        <taxon>Eukaryota</taxon>
        <taxon>Metazoa</taxon>
        <taxon>Ecdysozoa</taxon>
        <taxon>Arthropoda</taxon>
        <taxon>Chelicerata</taxon>
        <taxon>Arachnida</taxon>
        <taxon>Acari</taxon>
        <taxon>Parasitiformes</taxon>
        <taxon>Ixodida</taxon>
        <taxon>Ixodoidea</taxon>
        <taxon>Ixodidae</taxon>
        <taxon>Rhipicephalinae</taxon>
        <taxon>Rhipicephalus</taxon>
        <taxon>Boophilus</taxon>
    </lineage>
</organism>
<dbReference type="Gene3D" id="3.40.50.12780">
    <property type="entry name" value="N-terminal domain of ligase-like"/>
    <property type="match status" value="1"/>
</dbReference>
<dbReference type="AlphaFoldDB" id="A0A9J6DEG5"/>